<dbReference type="PROSITE" id="PS50255">
    <property type="entry name" value="CYTOCHROME_B5_2"/>
    <property type="match status" value="2"/>
</dbReference>
<keyword evidence="1" id="KW-0349">Heme</keyword>
<evidence type="ECO:0000256" key="4">
    <source>
        <dbReference type="ARBA" id="ARBA00038168"/>
    </source>
</evidence>
<dbReference type="Pfam" id="PF00173">
    <property type="entry name" value="Cyt-b5"/>
    <property type="match status" value="2"/>
</dbReference>
<dbReference type="SUPFAM" id="SSF55856">
    <property type="entry name" value="Cytochrome b5-like heme/steroid binding domain"/>
    <property type="match status" value="2"/>
</dbReference>
<dbReference type="InterPro" id="IPR050668">
    <property type="entry name" value="Cytochrome_b5"/>
</dbReference>
<feature type="domain" description="Cytochrome b5 heme-binding" evidence="6">
    <location>
        <begin position="27"/>
        <end position="104"/>
    </location>
</feature>
<protein>
    <submittedName>
        <fullName evidence="7">Unannotated protein</fullName>
    </submittedName>
</protein>
<gene>
    <name evidence="7" type="ORF">UFOPK2810_01347</name>
</gene>
<comment type="similarity">
    <text evidence="4">Belongs to the cytochrome b5 family.</text>
</comment>
<organism evidence="7">
    <name type="scientific">freshwater metagenome</name>
    <dbReference type="NCBI Taxonomy" id="449393"/>
    <lineage>
        <taxon>unclassified sequences</taxon>
        <taxon>metagenomes</taxon>
        <taxon>ecological metagenomes</taxon>
    </lineage>
</organism>
<dbReference type="EMBL" id="CAEZYZ010000251">
    <property type="protein sequence ID" value="CAB4760952.1"/>
    <property type="molecule type" value="Genomic_DNA"/>
</dbReference>
<dbReference type="PROSITE" id="PS00191">
    <property type="entry name" value="CYTOCHROME_B5_1"/>
    <property type="match status" value="2"/>
</dbReference>
<dbReference type="SMART" id="SM01117">
    <property type="entry name" value="Cyt-b5"/>
    <property type="match status" value="2"/>
</dbReference>
<dbReference type="GO" id="GO:0046872">
    <property type="term" value="F:metal ion binding"/>
    <property type="evidence" value="ECO:0007669"/>
    <property type="project" value="UniProtKB-KW"/>
</dbReference>
<dbReference type="InterPro" id="IPR036400">
    <property type="entry name" value="Cyt_B5-like_heme/steroid_sf"/>
</dbReference>
<keyword evidence="3" id="KW-0408">Iron</keyword>
<feature type="compositionally biased region" description="Acidic residues" evidence="5">
    <location>
        <begin position="222"/>
        <end position="233"/>
    </location>
</feature>
<evidence type="ECO:0000259" key="6">
    <source>
        <dbReference type="PROSITE" id="PS50255"/>
    </source>
</evidence>
<evidence type="ECO:0000256" key="3">
    <source>
        <dbReference type="ARBA" id="ARBA00023004"/>
    </source>
</evidence>
<evidence type="ECO:0000313" key="7">
    <source>
        <dbReference type="EMBL" id="CAB4760952.1"/>
    </source>
</evidence>
<reference evidence="7" key="1">
    <citation type="submission" date="2020-05" db="EMBL/GenBank/DDBJ databases">
        <authorList>
            <person name="Chiriac C."/>
            <person name="Salcher M."/>
            <person name="Ghai R."/>
            <person name="Kavagutti S V."/>
        </authorList>
    </citation>
    <scope>NUCLEOTIDE SEQUENCE</scope>
</reference>
<dbReference type="PRINTS" id="PR00363">
    <property type="entry name" value="CYTOCHROMEB5"/>
</dbReference>
<feature type="domain" description="Cytochrome b5 heme-binding" evidence="6">
    <location>
        <begin position="125"/>
        <end position="202"/>
    </location>
</feature>
<proteinExistence type="inferred from homology"/>
<dbReference type="InterPro" id="IPR018506">
    <property type="entry name" value="Cyt_B5_heme-BS"/>
</dbReference>
<sequence length="240" mass="23928">MRRTGIALLAAVGLAVVAFAPAAVAAPKTYTAAQVAKHSSASSCWTIVGKNVYDVTKYVAKHPGGASVIKSMCGKDGSAMFRGQHAGESSPARTLARYRIGTLATSSASSSASGSSGSSSSGSSGTVITAATVAQHASPSDCWTTISGRVYNLTSFIASHPGGVARIITLCGINGTSAFSTQHAGNQAALAALAPLIIGTDGTVSVSSASTTVKTPAHATQADDDDNDDDSDSDSGRDSD</sequence>
<feature type="region of interest" description="Disordered" evidence="5">
    <location>
        <begin position="208"/>
        <end position="240"/>
    </location>
</feature>
<evidence type="ECO:0000256" key="5">
    <source>
        <dbReference type="SAM" id="MobiDB-lite"/>
    </source>
</evidence>
<evidence type="ECO:0000256" key="2">
    <source>
        <dbReference type="ARBA" id="ARBA00022723"/>
    </source>
</evidence>
<dbReference type="GO" id="GO:0016020">
    <property type="term" value="C:membrane"/>
    <property type="evidence" value="ECO:0007669"/>
    <property type="project" value="TreeGrafter"/>
</dbReference>
<name>A0A6J6UMD8_9ZZZZ</name>
<dbReference type="GO" id="GO:0020037">
    <property type="term" value="F:heme binding"/>
    <property type="evidence" value="ECO:0007669"/>
    <property type="project" value="InterPro"/>
</dbReference>
<dbReference type="InterPro" id="IPR001199">
    <property type="entry name" value="Cyt_B5-like_heme/steroid-bd"/>
</dbReference>
<evidence type="ECO:0000256" key="1">
    <source>
        <dbReference type="ARBA" id="ARBA00022617"/>
    </source>
</evidence>
<accession>A0A6J6UMD8</accession>
<keyword evidence="2" id="KW-0479">Metal-binding</keyword>
<dbReference type="PANTHER" id="PTHR19359">
    <property type="entry name" value="CYTOCHROME B5"/>
    <property type="match status" value="1"/>
</dbReference>
<dbReference type="AlphaFoldDB" id="A0A6J6UMD8"/>
<dbReference type="Gene3D" id="3.10.120.10">
    <property type="entry name" value="Cytochrome b5-like heme/steroid binding domain"/>
    <property type="match status" value="2"/>
</dbReference>